<keyword evidence="2" id="KW-1185">Reference proteome</keyword>
<accession>A0ACB8AE37</accession>
<gene>
    <name evidence="1" type="ORF">BJ138DRAFT_1150296</name>
</gene>
<evidence type="ECO:0000313" key="1">
    <source>
        <dbReference type="EMBL" id="KAH7911549.1"/>
    </source>
</evidence>
<dbReference type="EMBL" id="MU267674">
    <property type="protein sequence ID" value="KAH7911549.1"/>
    <property type="molecule type" value="Genomic_DNA"/>
</dbReference>
<proteinExistence type="predicted"/>
<feature type="non-terminal residue" evidence="1">
    <location>
        <position position="1"/>
    </location>
</feature>
<name>A0ACB8AE37_9AGAM</name>
<dbReference type="Proteomes" id="UP000790377">
    <property type="component" value="Unassembled WGS sequence"/>
</dbReference>
<organism evidence="1 2">
    <name type="scientific">Hygrophoropsis aurantiaca</name>
    <dbReference type="NCBI Taxonomy" id="72124"/>
    <lineage>
        <taxon>Eukaryota</taxon>
        <taxon>Fungi</taxon>
        <taxon>Dikarya</taxon>
        <taxon>Basidiomycota</taxon>
        <taxon>Agaricomycotina</taxon>
        <taxon>Agaricomycetes</taxon>
        <taxon>Agaricomycetidae</taxon>
        <taxon>Boletales</taxon>
        <taxon>Coniophorineae</taxon>
        <taxon>Hygrophoropsidaceae</taxon>
        <taxon>Hygrophoropsis</taxon>
    </lineage>
</organism>
<sequence length="76" mass="8186">FVLNMRSFLAIFAVLLVSSGMVAAQCKNEATNSPCTCGDFPTEYDCINDTLGCYFDTTTQLCVVCDGKCPLNKVSS</sequence>
<reference evidence="1" key="1">
    <citation type="journal article" date="2021" name="New Phytol.">
        <title>Evolutionary innovations through gain and loss of genes in the ectomycorrhizal Boletales.</title>
        <authorList>
            <person name="Wu G."/>
            <person name="Miyauchi S."/>
            <person name="Morin E."/>
            <person name="Kuo A."/>
            <person name="Drula E."/>
            <person name="Varga T."/>
            <person name="Kohler A."/>
            <person name="Feng B."/>
            <person name="Cao Y."/>
            <person name="Lipzen A."/>
            <person name="Daum C."/>
            <person name="Hundley H."/>
            <person name="Pangilinan J."/>
            <person name="Johnson J."/>
            <person name="Barry K."/>
            <person name="LaButti K."/>
            <person name="Ng V."/>
            <person name="Ahrendt S."/>
            <person name="Min B."/>
            <person name="Choi I.G."/>
            <person name="Park H."/>
            <person name="Plett J.M."/>
            <person name="Magnuson J."/>
            <person name="Spatafora J.W."/>
            <person name="Nagy L.G."/>
            <person name="Henrissat B."/>
            <person name="Grigoriev I.V."/>
            <person name="Yang Z.L."/>
            <person name="Xu J."/>
            <person name="Martin F.M."/>
        </authorList>
    </citation>
    <scope>NUCLEOTIDE SEQUENCE</scope>
    <source>
        <strain evidence="1">ATCC 28755</strain>
    </source>
</reference>
<comment type="caution">
    <text evidence="1">The sequence shown here is derived from an EMBL/GenBank/DDBJ whole genome shotgun (WGS) entry which is preliminary data.</text>
</comment>
<evidence type="ECO:0000313" key="2">
    <source>
        <dbReference type="Proteomes" id="UP000790377"/>
    </source>
</evidence>
<protein>
    <submittedName>
        <fullName evidence="1">Uncharacterized protein</fullName>
    </submittedName>
</protein>